<evidence type="ECO:0000313" key="1">
    <source>
        <dbReference type="EMBL" id="JAH39829.1"/>
    </source>
</evidence>
<reference evidence="1" key="1">
    <citation type="submission" date="2014-11" db="EMBL/GenBank/DDBJ databases">
        <authorList>
            <person name="Amaro Gonzalez C."/>
        </authorList>
    </citation>
    <scope>NUCLEOTIDE SEQUENCE</scope>
</reference>
<accession>A0A0E9SEP7</accession>
<dbReference type="EMBL" id="GBXM01068748">
    <property type="protein sequence ID" value="JAH39829.1"/>
    <property type="molecule type" value="Transcribed_RNA"/>
</dbReference>
<reference evidence="1" key="2">
    <citation type="journal article" date="2015" name="Fish Shellfish Immunol.">
        <title>Early steps in the European eel (Anguilla anguilla)-Vibrio vulnificus interaction in the gills: Role of the RtxA13 toxin.</title>
        <authorList>
            <person name="Callol A."/>
            <person name="Pajuelo D."/>
            <person name="Ebbesson L."/>
            <person name="Teles M."/>
            <person name="MacKenzie S."/>
            <person name="Amaro C."/>
        </authorList>
    </citation>
    <scope>NUCLEOTIDE SEQUENCE</scope>
</reference>
<name>A0A0E9SEP7_ANGAN</name>
<sequence length="24" mass="2638">MTQLTGKIFSKIKATGEKKGQIET</sequence>
<proteinExistence type="predicted"/>
<protein>
    <submittedName>
        <fullName evidence="1">Uncharacterized protein</fullName>
    </submittedName>
</protein>
<organism evidence="1">
    <name type="scientific">Anguilla anguilla</name>
    <name type="common">European freshwater eel</name>
    <name type="synonym">Muraena anguilla</name>
    <dbReference type="NCBI Taxonomy" id="7936"/>
    <lineage>
        <taxon>Eukaryota</taxon>
        <taxon>Metazoa</taxon>
        <taxon>Chordata</taxon>
        <taxon>Craniata</taxon>
        <taxon>Vertebrata</taxon>
        <taxon>Euteleostomi</taxon>
        <taxon>Actinopterygii</taxon>
        <taxon>Neopterygii</taxon>
        <taxon>Teleostei</taxon>
        <taxon>Anguilliformes</taxon>
        <taxon>Anguillidae</taxon>
        <taxon>Anguilla</taxon>
    </lineage>
</organism>
<dbReference type="AlphaFoldDB" id="A0A0E9SEP7"/>